<gene>
    <name evidence="1" type="ORF">ACFQRB_05360</name>
</gene>
<evidence type="ECO:0000313" key="2">
    <source>
        <dbReference type="Proteomes" id="UP001596368"/>
    </source>
</evidence>
<reference evidence="1 2" key="1">
    <citation type="journal article" date="2019" name="Int. J. Syst. Evol. Microbiol.">
        <title>The Global Catalogue of Microorganisms (GCM) 10K type strain sequencing project: providing services to taxonomists for standard genome sequencing and annotation.</title>
        <authorList>
            <consortium name="The Broad Institute Genomics Platform"/>
            <consortium name="The Broad Institute Genome Sequencing Center for Infectious Disease"/>
            <person name="Wu L."/>
            <person name="Ma J."/>
        </authorList>
    </citation>
    <scope>NUCLEOTIDE SEQUENCE [LARGE SCALE GENOMIC DNA]</scope>
    <source>
        <strain evidence="1 2">DT92</strain>
    </source>
</reference>
<evidence type="ECO:0000313" key="1">
    <source>
        <dbReference type="EMBL" id="MFC7136131.1"/>
    </source>
</evidence>
<organism evidence="1 2">
    <name type="scientific">Halobaculum litoreum</name>
    <dbReference type="NCBI Taxonomy" id="3031998"/>
    <lineage>
        <taxon>Archaea</taxon>
        <taxon>Methanobacteriati</taxon>
        <taxon>Methanobacteriota</taxon>
        <taxon>Stenosarchaea group</taxon>
        <taxon>Halobacteria</taxon>
        <taxon>Halobacteriales</taxon>
        <taxon>Haloferacaceae</taxon>
        <taxon>Halobaculum</taxon>
    </lineage>
</organism>
<keyword evidence="2" id="KW-1185">Reference proteome</keyword>
<dbReference type="Proteomes" id="UP001596368">
    <property type="component" value="Unassembled WGS sequence"/>
</dbReference>
<protein>
    <submittedName>
        <fullName evidence="1">Uncharacterized protein</fullName>
    </submittedName>
</protein>
<comment type="caution">
    <text evidence="1">The sequence shown here is derived from an EMBL/GenBank/DDBJ whole genome shotgun (WGS) entry which is preliminary data.</text>
</comment>
<dbReference type="EMBL" id="JBHSZG010000001">
    <property type="protein sequence ID" value="MFC7136131.1"/>
    <property type="molecule type" value="Genomic_DNA"/>
</dbReference>
<proteinExistence type="predicted"/>
<sequence>MGVVAEAPPPEPVDGVVGVEALAVRRRRRHRLVEVAEVEVRAGAVVAPPVEPREEVPEHVVRGRVVVHAVGNEPPPSAKNGMWNANAP</sequence>
<name>A0ABD5XQR7_9EURY</name>
<accession>A0ABD5XQR7</accession>
<dbReference type="AlphaFoldDB" id="A0ABD5XQR7"/>